<sequence length="433" mass="47443">MSNSAATNDTQHAPSYYAASAHPSPERPALRGAIEADICIIGAGYTGLSAGLHLAEAGFKVVILEQAKVGWGASGRNGGQIVHSYSRDIDVIESSYGKEKAKPLAEMMFEGAQIIRDRVAKYNIKCDLKDGGVYAALSKKKVKALEEQKELWEKWGHKNLSLIDQPSEIKKVVNTDRYEAILVDKTGGHFHPLNLTLGEAAAFEQNSGVIYEHSAVTKVDRGANPVVHTAQGQVKAKFVILACNAYIGDLEPKLAKMSMPCGTQVITTEPLGSMADELIPSDYCVEDNNFLLDYYRLSGDKRMIFGGGVIYGARDPAHIESIIRPNMYKVFPQLKNVKVDYGWTGNFLLTLSRMPEVGKLSENIYYSQGCSGHGITFTHLIGRLLAEAIQGQAERFSAFECLPHYPFPGGRLLRVPLTAMGAVWYDLRDKLGV</sequence>
<reference evidence="4 5" key="1">
    <citation type="journal article" date="2011" name="Int. J. Syst. Evol. Microbiol.">
        <title>Description of Undibacterium oligocarboniphilum sp. nov., isolated from purified water, and Undibacterium pigrum strain CCUG 49012 as the type strain of Undibacterium parvum sp. nov., and emended descriptions of the genus Undibacterium and the species Undibacterium pigrum.</title>
        <authorList>
            <person name="Eder W."/>
            <person name="Wanner G."/>
            <person name="Ludwig W."/>
            <person name="Busse H.J."/>
            <person name="Ziemke-Kageler F."/>
            <person name="Lang E."/>
        </authorList>
    </citation>
    <scope>NUCLEOTIDE SEQUENCE [LARGE SCALE GENOMIC DNA]</scope>
    <source>
        <strain evidence="4 5">DSM 23061</strain>
    </source>
</reference>
<proteinExistence type="predicted"/>
<dbReference type="Gene3D" id="3.30.9.10">
    <property type="entry name" value="D-Amino Acid Oxidase, subunit A, domain 2"/>
    <property type="match status" value="1"/>
</dbReference>
<evidence type="ECO:0000313" key="4">
    <source>
        <dbReference type="EMBL" id="AZP13940.1"/>
    </source>
</evidence>
<dbReference type="PANTHER" id="PTHR13847">
    <property type="entry name" value="SARCOSINE DEHYDROGENASE-RELATED"/>
    <property type="match status" value="1"/>
</dbReference>
<dbReference type="InterPro" id="IPR006076">
    <property type="entry name" value="FAD-dep_OxRdtase"/>
</dbReference>
<dbReference type="InterPro" id="IPR036188">
    <property type="entry name" value="FAD/NAD-bd_sf"/>
</dbReference>
<dbReference type="Pfam" id="PF01266">
    <property type="entry name" value="DAO"/>
    <property type="match status" value="1"/>
</dbReference>
<keyword evidence="5" id="KW-1185">Reference proteome</keyword>
<feature type="compositionally biased region" description="Polar residues" evidence="2">
    <location>
        <begin position="1"/>
        <end position="11"/>
    </location>
</feature>
<dbReference type="EMBL" id="CP034464">
    <property type="protein sequence ID" value="AZP13940.1"/>
    <property type="molecule type" value="Genomic_DNA"/>
</dbReference>
<dbReference type="Gene3D" id="3.50.50.60">
    <property type="entry name" value="FAD/NAD(P)-binding domain"/>
    <property type="match status" value="1"/>
</dbReference>
<dbReference type="SUPFAM" id="SSF51905">
    <property type="entry name" value="FAD/NAD(P)-binding domain"/>
    <property type="match status" value="1"/>
</dbReference>
<evidence type="ECO:0000256" key="1">
    <source>
        <dbReference type="ARBA" id="ARBA00023002"/>
    </source>
</evidence>
<feature type="domain" description="FAD dependent oxidoreductase" evidence="3">
    <location>
        <begin position="37"/>
        <end position="387"/>
    </location>
</feature>
<keyword evidence="1" id="KW-0560">Oxidoreductase</keyword>
<feature type="compositionally biased region" description="Low complexity" evidence="2">
    <location>
        <begin position="12"/>
        <end position="22"/>
    </location>
</feature>
<evidence type="ECO:0000256" key="2">
    <source>
        <dbReference type="SAM" id="MobiDB-lite"/>
    </source>
</evidence>
<dbReference type="Proteomes" id="UP000275663">
    <property type="component" value="Chromosome"/>
</dbReference>
<dbReference type="AlphaFoldDB" id="A0A3S9HPA7"/>
<feature type="region of interest" description="Disordered" evidence="2">
    <location>
        <begin position="1"/>
        <end position="22"/>
    </location>
</feature>
<dbReference type="PANTHER" id="PTHR13847:SF275">
    <property type="entry name" value="GAMMA-GLUTAMYLPUTRESCINE OXIDOREDUCTASE"/>
    <property type="match status" value="1"/>
</dbReference>
<dbReference type="GO" id="GO:0016491">
    <property type="term" value="F:oxidoreductase activity"/>
    <property type="evidence" value="ECO:0007669"/>
    <property type="project" value="UniProtKB-KW"/>
</dbReference>
<gene>
    <name evidence="4" type="ORF">EJN92_19245</name>
</gene>
<name>A0A3S9HPA7_9BURK</name>
<accession>A0A3S9HPA7</accession>
<dbReference type="OrthoDB" id="9342835at2"/>
<organism evidence="4 5">
    <name type="scientific">Undibacterium parvum</name>
    <dbReference type="NCBI Taxonomy" id="401471"/>
    <lineage>
        <taxon>Bacteria</taxon>
        <taxon>Pseudomonadati</taxon>
        <taxon>Pseudomonadota</taxon>
        <taxon>Betaproteobacteria</taxon>
        <taxon>Burkholderiales</taxon>
        <taxon>Oxalobacteraceae</taxon>
        <taxon>Undibacterium</taxon>
    </lineage>
</organism>
<protein>
    <submittedName>
        <fullName evidence="4">FAD-binding oxidoreductase</fullName>
    </submittedName>
</protein>
<dbReference type="GO" id="GO:0005737">
    <property type="term" value="C:cytoplasm"/>
    <property type="evidence" value="ECO:0007669"/>
    <property type="project" value="TreeGrafter"/>
</dbReference>
<evidence type="ECO:0000313" key="5">
    <source>
        <dbReference type="Proteomes" id="UP000275663"/>
    </source>
</evidence>
<evidence type="ECO:0000259" key="3">
    <source>
        <dbReference type="Pfam" id="PF01266"/>
    </source>
</evidence>
<dbReference type="KEGG" id="upv:EJN92_19245"/>
<dbReference type="RefSeq" id="WP_126129309.1">
    <property type="nucleotide sequence ID" value="NZ_CP034464.1"/>
</dbReference>